<dbReference type="Pfam" id="PF07714">
    <property type="entry name" value="PK_Tyr_Ser-Thr"/>
    <property type="match status" value="1"/>
</dbReference>
<evidence type="ECO:0000313" key="17">
    <source>
        <dbReference type="Proteomes" id="UP000694546"/>
    </source>
</evidence>
<gene>
    <name evidence="16" type="primary">LOC115529944</name>
</gene>
<dbReference type="InterPro" id="IPR011009">
    <property type="entry name" value="Kinase-like_dom_sf"/>
</dbReference>
<comment type="cofactor">
    <cofactor evidence="1">
        <name>Mg(2+)</name>
        <dbReference type="ChEBI" id="CHEBI:18420"/>
    </cofactor>
</comment>
<protein>
    <recommendedName>
        <fullName evidence="3">mitogen-activated protein kinase kinase kinase</fullName>
        <ecNumber evidence="3">2.7.11.25</ecNumber>
    </recommendedName>
</protein>
<comment type="similarity">
    <text evidence="2">Belongs to the protein kinase superfamily. STE Ser/Thr protein kinase family. MAP kinase kinase kinase subfamily.</text>
</comment>
<dbReference type="EC" id="2.7.11.25" evidence="3"/>
<feature type="compositionally biased region" description="Gly residues" evidence="14">
    <location>
        <begin position="687"/>
        <end position="697"/>
    </location>
</feature>
<dbReference type="InterPro" id="IPR051681">
    <property type="entry name" value="Ser/Thr_Kinases-Pseudokinases"/>
</dbReference>
<dbReference type="GO" id="GO:0043065">
    <property type="term" value="P:positive regulation of apoptotic process"/>
    <property type="evidence" value="ECO:0007669"/>
    <property type="project" value="TreeGrafter"/>
</dbReference>
<evidence type="ECO:0000256" key="10">
    <source>
        <dbReference type="ARBA" id="ARBA00022840"/>
    </source>
</evidence>
<dbReference type="PANTHER" id="PTHR44329:SF46">
    <property type="entry name" value="MITOGEN-ACTIVATED PROTEIN KINASE KINASE KINASE 11"/>
    <property type="match status" value="1"/>
</dbReference>
<evidence type="ECO:0000256" key="6">
    <source>
        <dbReference type="ARBA" id="ARBA00022679"/>
    </source>
</evidence>
<keyword evidence="6" id="KW-0808">Transferase</keyword>
<feature type="compositionally biased region" description="Pro residues" evidence="14">
    <location>
        <begin position="422"/>
        <end position="432"/>
    </location>
</feature>
<evidence type="ECO:0000256" key="8">
    <source>
        <dbReference type="ARBA" id="ARBA00022741"/>
    </source>
</evidence>
<keyword evidence="7" id="KW-0677">Repeat</keyword>
<evidence type="ECO:0000259" key="15">
    <source>
        <dbReference type="PROSITE" id="PS50011"/>
    </source>
</evidence>
<evidence type="ECO:0000256" key="7">
    <source>
        <dbReference type="ARBA" id="ARBA00022737"/>
    </source>
</evidence>
<feature type="compositionally biased region" description="Basic residues" evidence="14">
    <location>
        <begin position="299"/>
        <end position="313"/>
    </location>
</feature>
<dbReference type="PANTHER" id="PTHR44329">
    <property type="entry name" value="SERINE/THREONINE-PROTEIN KINASE TNNI3K-RELATED"/>
    <property type="match status" value="1"/>
</dbReference>
<dbReference type="AlphaFoldDB" id="A0A8C5FHA3"/>
<comment type="catalytic activity">
    <reaction evidence="12">
        <text>L-seryl-[protein] + ATP = O-phospho-L-seryl-[protein] + ADP + H(+)</text>
        <dbReference type="Rhea" id="RHEA:17989"/>
        <dbReference type="Rhea" id="RHEA-COMP:9863"/>
        <dbReference type="Rhea" id="RHEA-COMP:11604"/>
        <dbReference type="ChEBI" id="CHEBI:15378"/>
        <dbReference type="ChEBI" id="CHEBI:29999"/>
        <dbReference type="ChEBI" id="CHEBI:30616"/>
        <dbReference type="ChEBI" id="CHEBI:83421"/>
        <dbReference type="ChEBI" id="CHEBI:456216"/>
        <dbReference type="EC" id="2.7.11.25"/>
    </reaction>
</comment>
<dbReference type="GO" id="GO:0005524">
    <property type="term" value="F:ATP binding"/>
    <property type="evidence" value="ECO:0007669"/>
    <property type="project" value="UniProtKB-KW"/>
</dbReference>
<feature type="compositionally biased region" description="Low complexity" evidence="14">
    <location>
        <begin position="530"/>
        <end position="549"/>
    </location>
</feature>
<dbReference type="GO" id="GO:0005813">
    <property type="term" value="C:centrosome"/>
    <property type="evidence" value="ECO:0007669"/>
    <property type="project" value="TreeGrafter"/>
</dbReference>
<keyword evidence="9" id="KW-0418">Kinase</keyword>
<keyword evidence="8" id="KW-0547">Nucleotide-binding</keyword>
<dbReference type="Ensembl" id="ENSGMOT00000047830.1">
    <property type="protein sequence ID" value="ENSGMOP00000036535.1"/>
    <property type="gene ID" value="ENSGMOG00000024903.1"/>
</dbReference>
<proteinExistence type="inferred from homology"/>
<keyword evidence="10" id="KW-0067">ATP-binding</keyword>
<evidence type="ECO:0000256" key="14">
    <source>
        <dbReference type="SAM" id="MobiDB-lite"/>
    </source>
</evidence>
<reference evidence="16" key="2">
    <citation type="submission" date="2025-09" db="UniProtKB">
        <authorList>
            <consortium name="Ensembl"/>
        </authorList>
    </citation>
    <scope>IDENTIFICATION</scope>
</reference>
<evidence type="ECO:0000256" key="9">
    <source>
        <dbReference type="ARBA" id="ARBA00022777"/>
    </source>
</evidence>
<evidence type="ECO:0000256" key="12">
    <source>
        <dbReference type="ARBA" id="ARBA00048329"/>
    </source>
</evidence>
<evidence type="ECO:0000313" key="16">
    <source>
        <dbReference type="Ensembl" id="ENSGMOP00000036535.1"/>
    </source>
</evidence>
<comment type="catalytic activity">
    <reaction evidence="11">
        <text>L-threonyl-[protein] + ATP = O-phospho-L-threonyl-[protein] + ADP + H(+)</text>
        <dbReference type="Rhea" id="RHEA:46608"/>
        <dbReference type="Rhea" id="RHEA-COMP:11060"/>
        <dbReference type="Rhea" id="RHEA-COMP:11605"/>
        <dbReference type="ChEBI" id="CHEBI:15378"/>
        <dbReference type="ChEBI" id="CHEBI:30013"/>
        <dbReference type="ChEBI" id="CHEBI:30616"/>
        <dbReference type="ChEBI" id="CHEBI:61977"/>
        <dbReference type="ChEBI" id="CHEBI:456216"/>
        <dbReference type="EC" id="2.7.11.25"/>
    </reaction>
</comment>
<dbReference type="PROSITE" id="PS50011">
    <property type="entry name" value="PROTEIN_KINASE_DOM"/>
    <property type="match status" value="1"/>
</dbReference>
<dbReference type="FunFam" id="1.10.510.10:FF:000076">
    <property type="entry name" value="Mitogen-activated protein kinase kinase kinase"/>
    <property type="match status" value="1"/>
</dbReference>
<dbReference type="GeneTree" id="ENSGT00940000159629"/>
<evidence type="ECO:0000256" key="1">
    <source>
        <dbReference type="ARBA" id="ARBA00001946"/>
    </source>
</evidence>
<dbReference type="Gene3D" id="1.10.510.10">
    <property type="entry name" value="Transferase(Phosphotransferase) domain 1"/>
    <property type="match status" value="1"/>
</dbReference>
<feature type="compositionally biased region" description="Low complexity" evidence="14">
    <location>
        <begin position="345"/>
        <end position="356"/>
    </location>
</feature>
<feature type="compositionally biased region" description="Basic and acidic residues" evidence="14">
    <location>
        <begin position="408"/>
        <end position="419"/>
    </location>
</feature>
<dbReference type="SUPFAM" id="SSF56112">
    <property type="entry name" value="Protein kinase-like (PK-like)"/>
    <property type="match status" value="1"/>
</dbReference>
<feature type="compositionally biased region" description="Pro residues" evidence="14">
    <location>
        <begin position="519"/>
        <end position="529"/>
    </location>
</feature>
<evidence type="ECO:0000256" key="5">
    <source>
        <dbReference type="ARBA" id="ARBA00022527"/>
    </source>
</evidence>
<keyword evidence="4" id="KW-0728">SH3 domain</keyword>
<evidence type="ECO:0000256" key="2">
    <source>
        <dbReference type="ARBA" id="ARBA00006529"/>
    </source>
</evidence>
<evidence type="ECO:0000256" key="3">
    <source>
        <dbReference type="ARBA" id="ARBA00012406"/>
    </source>
</evidence>
<dbReference type="InterPro" id="IPR001245">
    <property type="entry name" value="Ser-Thr/Tyr_kinase_cat_dom"/>
</dbReference>
<dbReference type="PRINTS" id="PR00109">
    <property type="entry name" value="TYRKINASE"/>
</dbReference>
<feature type="compositionally biased region" description="Pro residues" evidence="14">
    <location>
        <begin position="557"/>
        <end position="579"/>
    </location>
</feature>
<dbReference type="GO" id="GO:0004706">
    <property type="term" value="F:JUN kinase kinase kinase activity"/>
    <property type="evidence" value="ECO:0007669"/>
    <property type="project" value="TreeGrafter"/>
</dbReference>
<organism evidence="16 17">
    <name type="scientific">Gadus morhua</name>
    <name type="common">Atlantic cod</name>
    <dbReference type="NCBI Taxonomy" id="8049"/>
    <lineage>
        <taxon>Eukaryota</taxon>
        <taxon>Metazoa</taxon>
        <taxon>Chordata</taxon>
        <taxon>Craniata</taxon>
        <taxon>Vertebrata</taxon>
        <taxon>Euteleostomi</taxon>
        <taxon>Actinopterygii</taxon>
        <taxon>Neopterygii</taxon>
        <taxon>Teleostei</taxon>
        <taxon>Neoteleostei</taxon>
        <taxon>Acanthomorphata</taxon>
        <taxon>Zeiogadaria</taxon>
        <taxon>Gadariae</taxon>
        <taxon>Gadiformes</taxon>
        <taxon>Gadoidei</taxon>
        <taxon>Gadidae</taxon>
        <taxon>Gadus</taxon>
    </lineage>
</organism>
<keyword evidence="17" id="KW-1185">Reference proteome</keyword>
<feature type="coiled-coil region" evidence="13">
    <location>
        <begin position="222"/>
        <end position="258"/>
    </location>
</feature>
<dbReference type="GO" id="GO:0007017">
    <property type="term" value="P:microtubule-based process"/>
    <property type="evidence" value="ECO:0007669"/>
    <property type="project" value="TreeGrafter"/>
</dbReference>
<keyword evidence="5" id="KW-0723">Serine/threonine-protein kinase</keyword>
<evidence type="ECO:0000256" key="4">
    <source>
        <dbReference type="ARBA" id="ARBA00022443"/>
    </source>
</evidence>
<sequence length="816" mass="88602">MHAGSQETHELVSDDPFEHTMFCLKGSWLLPGEVVYCWVRSICFDADPDSLPPSSLPTSLTCLPPSPPFSPSVLLAQPIEDECMEGLTLKITDFGLAREWHKTTKMSTAGTYAWMAPEVIKASTFSKGSDVWSYGVLLWELLTGEVPYRGIDGLAVAYGVAVNKLTLPIPSTCPEPFAQLMSECWDQDPHRRPSFGSILAQLLALERQVQEDMPQDSFHSLQDNWKLEIQDMFDELRAKEKELRCREEELKRAALEQKSHEEFLRQREQQLAQWEQDVFERELSLLILHMNQEQEKPNVKKRKGTFKKHKLKSKNGEKISMPQGGWGRRRNISGAPSDNSRAFGLSPSWPLDSPSLKQANGELRPGPHWRPQSPKSPKSPKVLRLSPQESSLSMRAKLLDVDSNENGGDSRSDFEEYHPCTHTPPPLPPLPPQNGASLKEGLRLPLPQGDSLRVPDPPCTEEGRGPSPAGSPRPERGPLGGLFQSTHQALLGGGTLLASVALGRRLDVLPRRAASEPEPSAPPPLPSPPDAAVVDDLITFSSSSSLPLPRALLDSVAPPPPTTPPPPPQPMALTPPPPNPRERSGPRPAPGAGAPWGANGEGGSEGPSPWERRASGQGLHPSQLVLDLPMCQDSRDMEDKPTATPSLLPNPRLWSPKTRRLEVNVIPRPRPSPMRPRIDPWSFVSAGGAGGTPGGGHAPARRLESQPLGYHHPSSTNPFAGCHPFPSPDCDPFALRGAPDPQDIEGPNGGFGGSAFDPFSPPFPTTSRSAPCSANGSPTLPTARLAAPFHATADSAALIDLGDERGREFAGNLKTN</sequence>
<accession>A0A8C5FHA3</accession>
<evidence type="ECO:0000256" key="13">
    <source>
        <dbReference type="SAM" id="Coils"/>
    </source>
</evidence>
<keyword evidence="13" id="KW-0175">Coiled coil</keyword>
<dbReference type="InterPro" id="IPR000719">
    <property type="entry name" value="Prot_kinase_dom"/>
</dbReference>
<feature type="region of interest" description="Disordered" evidence="14">
    <location>
        <begin position="511"/>
        <end position="698"/>
    </location>
</feature>
<name>A0A8C5FHA3_GADMO</name>
<reference evidence="16" key="1">
    <citation type="submission" date="2025-08" db="UniProtKB">
        <authorList>
            <consortium name="Ensembl"/>
        </authorList>
    </citation>
    <scope>IDENTIFICATION</scope>
</reference>
<dbReference type="Proteomes" id="UP000694546">
    <property type="component" value="Chromosome 17"/>
</dbReference>
<feature type="region of interest" description="Disordered" evidence="14">
    <location>
        <begin position="295"/>
        <end position="485"/>
    </location>
</feature>
<evidence type="ECO:0000256" key="11">
    <source>
        <dbReference type="ARBA" id="ARBA00047559"/>
    </source>
</evidence>
<feature type="domain" description="Protein kinase" evidence="15">
    <location>
        <begin position="1"/>
        <end position="204"/>
    </location>
</feature>
<feature type="region of interest" description="Disordered" evidence="14">
    <location>
        <begin position="731"/>
        <end position="776"/>
    </location>
</feature>